<dbReference type="InterPro" id="IPR013783">
    <property type="entry name" value="Ig-like_fold"/>
</dbReference>
<keyword evidence="7 17" id="KW-0812">Transmembrane</keyword>
<dbReference type="GO" id="GO:0048731">
    <property type="term" value="P:system development"/>
    <property type="evidence" value="ECO:0007669"/>
    <property type="project" value="UniProtKB-ARBA"/>
</dbReference>
<keyword evidence="14" id="KW-0325">Glycoprotein</keyword>
<evidence type="ECO:0000256" key="14">
    <source>
        <dbReference type="ARBA" id="ARBA00023180"/>
    </source>
</evidence>
<evidence type="ECO:0000256" key="3">
    <source>
        <dbReference type="ARBA" id="ARBA00008921"/>
    </source>
</evidence>
<dbReference type="FunFam" id="2.60.40.10:FF:000501">
    <property type="entry name" value="Leptin receptor"/>
    <property type="match status" value="1"/>
</dbReference>
<accession>A0A7J7F7N2</accession>
<evidence type="ECO:0000313" key="19">
    <source>
        <dbReference type="EMBL" id="KAF5923676.1"/>
    </source>
</evidence>
<comment type="subunit">
    <text evidence="16">Present as a mixture of monomers and dimers. The phosphorylated receptor binds a number of SH2 domain-containing proteins such as JAK2, STAT3, PTPN11, and SOCS3. Interaction with SOCS3 inhibits JAK/STAT signaling and MAPK cascade.</text>
</comment>
<feature type="transmembrane region" description="Helical" evidence="17">
    <location>
        <begin position="812"/>
        <end position="834"/>
    </location>
</feature>
<organism evidence="19 20">
    <name type="scientific">Diceros bicornis minor</name>
    <name type="common">South-central black rhinoceros</name>
    <dbReference type="NCBI Taxonomy" id="77932"/>
    <lineage>
        <taxon>Eukaryota</taxon>
        <taxon>Metazoa</taxon>
        <taxon>Chordata</taxon>
        <taxon>Craniata</taxon>
        <taxon>Vertebrata</taxon>
        <taxon>Euteleostomi</taxon>
        <taxon>Mammalia</taxon>
        <taxon>Eutheria</taxon>
        <taxon>Laurasiatheria</taxon>
        <taxon>Perissodactyla</taxon>
        <taxon>Rhinocerotidae</taxon>
        <taxon>Diceros</taxon>
    </lineage>
</organism>
<evidence type="ECO:0000256" key="10">
    <source>
        <dbReference type="ARBA" id="ARBA00022989"/>
    </source>
</evidence>
<dbReference type="PANTHER" id="PTHR23037">
    <property type="entry name" value="CYTOKINE RECEPTOR"/>
    <property type="match status" value="1"/>
</dbReference>
<dbReference type="PROSITE" id="PS01355">
    <property type="entry name" value="HEMATOPO_REC_S_F1"/>
    <property type="match status" value="1"/>
</dbReference>
<evidence type="ECO:0000256" key="5">
    <source>
        <dbReference type="ARBA" id="ARBA00022475"/>
    </source>
</evidence>
<dbReference type="Gene3D" id="2.60.40.10">
    <property type="entry name" value="Immunoglobulins"/>
    <property type="match status" value="7"/>
</dbReference>
<keyword evidence="6" id="KW-0597">Phosphoprotein</keyword>
<dbReference type="InterPro" id="IPR036116">
    <property type="entry name" value="FN3_sf"/>
</dbReference>
<keyword evidence="20" id="KW-1185">Reference proteome</keyword>
<dbReference type="GO" id="GO:0016323">
    <property type="term" value="C:basolateral plasma membrane"/>
    <property type="evidence" value="ECO:0007669"/>
    <property type="project" value="UniProtKB-SubCell"/>
</dbReference>
<dbReference type="GO" id="GO:0009897">
    <property type="term" value="C:external side of plasma membrane"/>
    <property type="evidence" value="ECO:0007669"/>
    <property type="project" value="TreeGrafter"/>
</dbReference>
<feature type="domain" description="Fibronectin type-III" evidence="18">
    <location>
        <begin position="712"/>
        <end position="805"/>
    </location>
</feature>
<evidence type="ECO:0000259" key="18">
    <source>
        <dbReference type="PROSITE" id="PS50853"/>
    </source>
</evidence>
<keyword evidence="13" id="KW-0675">Receptor</keyword>
<dbReference type="SMART" id="SM00060">
    <property type="entry name" value="FN3"/>
    <property type="match status" value="4"/>
</dbReference>
<evidence type="ECO:0000256" key="15">
    <source>
        <dbReference type="ARBA" id="ARBA00031601"/>
    </source>
</evidence>
<dbReference type="Pfam" id="PF18589">
    <property type="entry name" value="ObR_Ig"/>
    <property type="match status" value="2"/>
</dbReference>
<comment type="subcellular location">
    <subcellularLocation>
        <location evidence="1">Basolateral cell membrane</location>
    </subcellularLocation>
    <subcellularLocation>
        <location evidence="2">Cell membrane</location>
        <topology evidence="2">Single-pass type I membrane protein</topology>
    </subcellularLocation>
</comment>
<dbReference type="FunFam" id="2.60.40.10:FF:000515">
    <property type="entry name" value="Leptin receptor"/>
    <property type="match status" value="1"/>
</dbReference>
<dbReference type="FunFam" id="2.60.40.10:FF:000558">
    <property type="entry name" value="Leptin receptor"/>
    <property type="match status" value="1"/>
</dbReference>
<evidence type="ECO:0000256" key="17">
    <source>
        <dbReference type="SAM" id="Phobius"/>
    </source>
</evidence>
<dbReference type="GO" id="GO:0033210">
    <property type="term" value="P:leptin-mediated signaling pathway"/>
    <property type="evidence" value="ECO:0007669"/>
    <property type="project" value="UniProtKB-ARBA"/>
</dbReference>
<evidence type="ECO:0000256" key="12">
    <source>
        <dbReference type="ARBA" id="ARBA00023157"/>
    </source>
</evidence>
<dbReference type="SUPFAM" id="SSF49265">
    <property type="entry name" value="Fibronectin type III"/>
    <property type="match status" value="4"/>
</dbReference>
<proteinExistence type="inferred from homology"/>
<evidence type="ECO:0000256" key="7">
    <source>
        <dbReference type="ARBA" id="ARBA00022692"/>
    </source>
</evidence>
<dbReference type="Proteomes" id="UP000551758">
    <property type="component" value="Unassembled WGS sequence"/>
</dbReference>
<feature type="domain" description="Fibronectin type-III" evidence="18">
    <location>
        <begin position="201"/>
        <end position="295"/>
    </location>
</feature>
<dbReference type="InterPro" id="IPR010457">
    <property type="entry name" value="IgC2-like_lig-bd"/>
</dbReference>
<dbReference type="InterPro" id="IPR003531">
    <property type="entry name" value="Hempt_rcpt_S_F1_CS"/>
</dbReference>
<protein>
    <recommendedName>
        <fullName evidence="4">Leptin receptor</fullName>
    </recommendedName>
    <alternativeName>
        <fullName evidence="15">OB receptor</fullName>
    </alternativeName>
</protein>
<evidence type="ECO:0000256" key="4">
    <source>
        <dbReference type="ARBA" id="ARBA00019169"/>
    </source>
</evidence>
<dbReference type="FunFam" id="2.60.40.10:FF:000688">
    <property type="entry name" value="Leptin receptor"/>
    <property type="match status" value="1"/>
</dbReference>
<gene>
    <name evidence="19" type="ORF">HPG69_011073</name>
</gene>
<sequence>MPPNTTFDFLLPAGISKNTSDLNGHYEAVEAKFNSSGTYFANLSSKTTFHCCFWSEEDKNCSVPADNTEGKAFVSTGNSLVFQQIGANWNIQCWMKEDLKLFICYMESLFKNPFKNFDLKVHLLYVLPEVWEESPLVPQEGGFQIAQCNCSVGGCCECHVPVPAAKLNHTLLVYLKITSGGVIFQSPLMSVQPINVVKPDPPLGLHMEITDSGNLKISWSSPTFLPFQLQYQVKYSENSTTKMREADEIVSATSLLVDGVLPGSSYEVQVRGRRLDGPGIWSDWSTPLVFTTQDVIYFPPKILTSVGSNASFHCIYKNENKIVSSKKIVWWMNLAEKIPQSQYNVVGDRVSKVTLPSLNATKPRGKFTYDAVYCCNERECHHRYAELYVIDVNINISCETDGYLTKMTCRWSANAIQSLVGSTLQLRYHRSSLYCSDVPSVHPISEPKDCRLQREGFRECVFQPIFLLSGYTMWIRINHSLGSLDSPPACVVPDSVVKPLPPSSVKAEITVKIGLLKVSWEKPVFPENNLQFQIRYGLNGKEVQWKMYEVHDARSKSTSFPVPDLCAVYVVQVRCRRQDGLGYWSNWSTPAYTVVTDNTCTTRAPCHYAVPIRGPEFWRIINEDTTKKEKNVTLLWKPLMKNDSLCSVRRYVVKHHTSRSGTWSEDVGNHTQFTFLWTEQAHSVTVLAVNSIGASFANFNLTFSWPMSKVNTVQSLRAYPLNSSCVILSWTLAASDYNLVSFIIEWKILNEDSDIKWLRVPSSVKKYYIHDHFIPIEKYQFSVYPIFMEGVGKPKIINGFTQDDIEKHQNDAGLYVIVPIIISSSILLLGTLLISHQRMKKLFWEDVPNPKNCSWAQGLNFQKLSFSTPVVYNKSKSILNLDYPRFLSRLQSAKEAAQPPVDSQNAIPTDLRQSTPEIARRALQKCGGAGAVSIFDSLENGLSANFHFSSKKARSYDLCWSQASGSYGSYQDDLTYPGQTDQTEKHQHQFSLLHVIPLFGDLHLNFKKFITYTCVYIVRVEPFAHGFLMCSCLAGFFCCDVTTILIKNMMCICFVSLSSFHVSHNMYFYMKLFPETFEHLFIKHTESVTFGPLLLEPETISEDISIDTSWKNKHKMAPPTMVSLLLTTPDLEKSSVCFSDQRSSASFSEAESTEIICEDERRRQPSVKYAALVSNSKPSESDEEQGLLNSSVSKCVCSKNSLSKGSFSNSSWEIETQAFFMLSDQHPNIISPHLTFSEGLDELLKLEGNFPEENNEERSVYYLGVTSIKKRESVVFLTDESTVLCPFPAPCLFSDIRVLQDGCSHLVENNFNLETSSQKTFVSYMPQFQTCSTQTQKIMENKMCDLSNFIQETSQISTLKFIVYFSFWYGKKTESILGNKLRNLHRQMLNDKKSEFEDHQYHQKKYFNPQKYAYG</sequence>
<feature type="transmembrane region" description="Helical" evidence="17">
    <location>
        <begin position="1026"/>
        <end position="1046"/>
    </location>
</feature>
<name>A0A7J7F7N2_DICBM</name>
<dbReference type="CDD" id="cd00063">
    <property type="entry name" value="FN3"/>
    <property type="match status" value="4"/>
</dbReference>
<dbReference type="GO" id="GO:0004896">
    <property type="term" value="F:cytokine receptor activity"/>
    <property type="evidence" value="ECO:0007669"/>
    <property type="project" value="InterPro"/>
</dbReference>
<dbReference type="InterPro" id="IPR003961">
    <property type="entry name" value="FN3_dom"/>
</dbReference>
<comment type="caution">
    <text evidence="19">The sequence shown here is derived from an EMBL/GenBank/DDBJ whole genome shotgun (WGS) entry which is preliminary data.</text>
</comment>
<keyword evidence="9" id="KW-0677">Repeat</keyword>
<keyword evidence="11 17" id="KW-0472">Membrane</keyword>
<evidence type="ECO:0000256" key="8">
    <source>
        <dbReference type="ARBA" id="ARBA00022729"/>
    </source>
</evidence>
<evidence type="ECO:0000256" key="1">
    <source>
        <dbReference type="ARBA" id="ARBA00004187"/>
    </source>
</evidence>
<dbReference type="FunFam" id="2.60.40.10:FF:000494">
    <property type="entry name" value="Leptin receptor"/>
    <property type="match status" value="1"/>
</dbReference>
<comment type="similarity">
    <text evidence="3">Belongs to the type I cytokine receptor family. Type 2 subfamily.</text>
</comment>
<keyword evidence="10 17" id="KW-1133">Transmembrane helix</keyword>
<keyword evidence="12" id="KW-1015">Disulfide bond</keyword>
<keyword evidence="8" id="KW-0732">Signal</keyword>
<evidence type="ECO:0000256" key="11">
    <source>
        <dbReference type="ARBA" id="ARBA00023136"/>
    </source>
</evidence>
<dbReference type="InterPro" id="IPR041182">
    <property type="entry name" value="LEP-R_IGD"/>
</dbReference>
<dbReference type="Pfam" id="PF00041">
    <property type="entry name" value="fn3"/>
    <property type="match status" value="1"/>
</dbReference>
<dbReference type="FunFam" id="2.60.40.10:FF:000613">
    <property type="entry name" value="Leptin receptor"/>
    <property type="match status" value="1"/>
</dbReference>
<evidence type="ECO:0000256" key="13">
    <source>
        <dbReference type="ARBA" id="ARBA00023170"/>
    </source>
</evidence>
<dbReference type="EMBL" id="JACDTQ010001212">
    <property type="protein sequence ID" value="KAF5923676.1"/>
    <property type="molecule type" value="Genomic_DNA"/>
</dbReference>
<evidence type="ECO:0000256" key="16">
    <source>
        <dbReference type="ARBA" id="ARBA00046724"/>
    </source>
</evidence>
<evidence type="ECO:0000256" key="2">
    <source>
        <dbReference type="ARBA" id="ARBA00004251"/>
    </source>
</evidence>
<dbReference type="Pfam" id="PF06328">
    <property type="entry name" value="Lep_receptor_Ig"/>
    <property type="match status" value="1"/>
</dbReference>
<dbReference type="PANTHER" id="PTHR23037:SF44">
    <property type="entry name" value="LEPTIN RECEPTOR"/>
    <property type="match status" value="1"/>
</dbReference>
<evidence type="ECO:0000313" key="20">
    <source>
        <dbReference type="Proteomes" id="UP000551758"/>
    </source>
</evidence>
<dbReference type="FunFam" id="2.60.40.10:FF:000568">
    <property type="entry name" value="Leptin receptor"/>
    <property type="match status" value="1"/>
</dbReference>
<dbReference type="PROSITE" id="PS50853">
    <property type="entry name" value="FN3"/>
    <property type="match status" value="3"/>
</dbReference>
<evidence type="ECO:0000256" key="9">
    <source>
        <dbReference type="ARBA" id="ARBA00022737"/>
    </source>
</evidence>
<reference evidence="19 20" key="1">
    <citation type="journal article" date="2020" name="Mol. Biol. Evol.">
        <title>Interspecific Gene Flow and the Evolution of Specialization in Black and White Rhinoceros.</title>
        <authorList>
            <person name="Moodley Y."/>
            <person name="Westbury M.V."/>
            <person name="Russo I.M."/>
            <person name="Gopalakrishnan S."/>
            <person name="Rakotoarivelo A."/>
            <person name="Olsen R.A."/>
            <person name="Prost S."/>
            <person name="Tunstall T."/>
            <person name="Ryder O.A."/>
            <person name="Dalen L."/>
            <person name="Bruford M.W."/>
        </authorList>
    </citation>
    <scope>NUCLEOTIDE SEQUENCE [LARGE SCALE GENOMIC DNA]</scope>
    <source>
        <strain evidence="19">SBR-YM</strain>
        <tissue evidence="19">Skin</tissue>
    </source>
</reference>
<evidence type="ECO:0000256" key="6">
    <source>
        <dbReference type="ARBA" id="ARBA00022553"/>
    </source>
</evidence>
<feature type="domain" description="Fibronectin type-III" evidence="18">
    <location>
        <begin position="501"/>
        <end position="596"/>
    </location>
</feature>
<keyword evidence="5" id="KW-1003">Cell membrane</keyword>